<feature type="non-terminal residue" evidence="2">
    <location>
        <position position="33"/>
    </location>
</feature>
<dbReference type="SUPFAM" id="SSF51735">
    <property type="entry name" value="NAD(P)-binding Rossmann-fold domains"/>
    <property type="match status" value="1"/>
</dbReference>
<comment type="caution">
    <text evidence="2">The sequence shown here is derived from an EMBL/GenBank/DDBJ whole genome shotgun (WGS) entry which is preliminary data.</text>
</comment>
<dbReference type="AlphaFoldDB" id="A0A7C1BEH0"/>
<protein>
    <submittedName>
        <fullName evidence="2">NAD-dependent epimerase/dehydratase family protein</fullName>
    </submittedName>
</protein>
<dbReference type="EMBL" id="DRBW01000145">
    <property type="protein sequence ID" value="HDM90274.1"/>
    <property type="molecule type" value="Genomic_DNA"/>
</dbReference>
<dbReference type="Proteomes" id="UP000885931">
    <property type="component" value="Unassembled WGS sequence"/>
</dbReference>
<dbReference type="InterPro" id="IPR036291">
    <property type="entry name" value="NAD(P)-bd_dom_sf"/>
</dbReference>
<dbReference type="InterPro" id="IPR001509">
    <property type="entry name" value="Epimerase_deHydtase"/>
</dbReference>
<reference evidence="2" key="1">
    <citation type="journal article" date="2020" name="mSystems">
        <title>Genome- and Community-Level Interaction Insights into Carbon Utilization and Element Cycling Functions of Hydrothermarchaeota in Hydrothermal Sediment.</title>
        <authorList>
            <person name="Zhou Z."/>
            <person name="Liu Y."/>
            <person name="Xu W."/>
            <person name="Pan J."/>
            <person name="Luo Z.H."/>
            <person name="Li M."/>
        </authorList>
    </citation>
    <scope>NUCLEOTIDE SEQUENCE [LARGE SCALE GENOMIC DNA]</scope>
    <source>
        <strain evidence="2">HyVt-237</strain>
    </source>
</reference>
<sequence length="33" mass="3653">MRALVTGATGFIGSHLVRVLIDRGFDVRVLVRK</sequence>
<feature type="domain" description="NAD-dependent epimerase/dehydratase" evidence="1">
    <location>
        <begin position="3"/>
        <end position="33"/>
    </location>
</feature>
<accession>A0A7C1BEH0</accession>
<gene>
    <name evidence="2" type="ORF">ENG67_03585</name>
</gene>
<dbReference type="Gene3D" id="3.40.50.720">
    <property type="entry name" value="NAD(P)-binding Rossmann-like Domain"/>
    <property type="match status" value="1"/>
</dbReference>
<dbReference type="Pfam" id="PF01370">
    <property type="entry name" value="Epimerase"/>
    <property type="match status" value="1"/>
</dbReference>
<evidence type="ECO:0000259" key="1">
    <source>
        <dbReference type="Pfam" id="PF01370"/>
    </source>
</evidence>
<proteinExistence type="predicted"/>
<organism evidence="2">
    <name type="scientific">candidate division WOR-3 bacterium</name>
    <dbReference type="NCBI Taxonomy" id="2052148"/>
    <lineage>
        <taxon>Bacteria</taxon>
        <taxon>Bacteria division WOR-3</taxon>
    </lineage>
</organism>
<name>A0A7C1BEH0_UNCW3</name>
<evidence type="ECO:0000313" key="2">
    <source>
        <dbReference type="EMBL" id="HDM90274.1"/>
    </source>
</evidence>